<name>A0A8B6E8Q9_MYTGA</name>
<dbReference type="AlphaFoldDB" id="A0A8B6E8Q9"/>
<reference evidence="1" key="1">
    <citation type="submission" date="2018-11" db="EMBL/GenBank/DDBJ databases">
        <authorList>
            <person name="Alioto T."/>
            <person name="Alioto T."/>
        </authorList>
    </citation>
    <scope>NUCLEOTIDE SEQUENCE</scope>
</reference>
<organism evidence="1 2">
    <name type="scientific">Mytilus galloprovincialis</name>
    <name type="common">Mediterranean mussel</name>
    <dbReference type="NCBI Taxonomy" id="29158"/>
    <lineage>
        <taxon>Eukaryota</taxon>
        <taxon>Metazoa</taxon>
        <taxon>Spiralia</taxon>
        <taxon>Lophotrochozoa</taxon>
        <taxon>Mollusca</taxon>
        <taxon>Bivalvia</taxon>
        <taxon>Autobranchia</taxon>
        <taxon>Pteriomorphia</taxon>
        <taxon>Mytilida</taxon>
        <taxon>Mytiloidea</taxon>
        <taxon>Mytilidae</taxon>
        <taxon>Mytilinae</taxon>
        <taxon>Mytilus</taxon>
    </lineage>
</organism>
<keyword evidence="2" id="KW-1185">Reference proteome</keyword>
<proteinExistence type="predicted"/>
<evidence type="ECO:0000313" key="2">
    <source>
        <dbReference type="Proteomes" id="UP000596742"/>
    </source>
</evidence>
<sequence>MTDKSALTLLDCMDIAENVEIVESNKNNEAINIMDEICSDVNISMRNSGIAVKDESSIKGIPKEYERVKPDPRAMRVLLRHLYDTTGQLYEDVPPRFKTSHIGLALYLKHCLQHSYMLK</sequence>
<protein>
    <submittedName>
        <fullName evidence="1">Uncharacterized protein</fullName>
    </submittedName>
</protein>
<dbReference type="Proteomes" id="UP000596742">
    <property type="component" value="Unassembled WGS sequence"/>
</dbReference>
<comment type="caution">
    <text evidence="1">The sequence shown here is derived from an EMBL/GenBank/DDBJ whole genome shotgun (WGS) entry which is preliminary data.</text>
</comment>
<accession>A0A8B6E8Q9</accession>
<evidence type="ECO:0000313" key="1">
    <source>
        <dbReference type="EMBL" id="VDI30826.1"/>
    </source>
</evidence>
<dbReference type="EMBL" id="UYJE01004725">
    <property type="protein sequence ID" value="VDI30826.1"/>
    <property type="molecule type" value="Genomic_DNA"/>
</dbReference>
<gene>
    <name evidence="1" type="ORF">MGAL_10B029192</name>
</gene>
<dbReference type="OrthoDB" id="10396949at2759"/>